<name>A0AA41UXG8_PAPNU</name>
<protein>
    <submittedName>
        <fullName evidence="1">Uncharacterized protein</fullName>
    </submittedName>
</protein>
<organism evidence="1 2">
    <name type="scientific">Papaver nudicaule</name>
    <name type="common">Iceland poppy</name>
    <dbReference type="NCBI Taxonomy" id="74823"/>
    <lineage>
        <taxon>Eukaryota</taxon>
        <taxon>Viridiplantae</taxon>
        <taxon>Streptophyta</taxon>
        <taxon>Embryophyta</taxon>
        <taxon>Tracheophyta</taxon>
        <taxon>Spermatophyta</taxon>
        <taxon>Magnoliopsida</taxon>
        <taxon>Ranunculales</taxon>
        <taxon>Papaveraceae</taxon>
        <taxon>Papaveroideae</taxon>
        <taxon>Papaver</taxon>
    </lineage>
</organism>
<reference evidence="1" key="1">
    <citation type="submission" date="2022-03" db="EMBL/GenBank/DDBJ databases">
        <title>A functionally conserved STORR gene fusion in Papaver species that diverged 16.8 million years ago.</title>
        <authorList>
            <person name="Catania T."/>
        </authorList>
    </citation>
    <scope>NUCLEOTIDE SEQUENCE</scope>
    <source>
        <strain evidence="1">S-191538</strain>
    </source>
</reference>
<proteinExistence type="predicted"/>
<sequence length="92" mass="10247">MGKFANYVYGECKGIVLARPTAIEYAAGFLFGYLVSRNNKMLLSYLVPCLKAMPQFEKLGGSVKKLANSSVNVNKYLEKHAETLARYSETET</sequence>
<dbReference type="EMBL" id="JAJJMA010023024">
    <property type="protein sequence ID" value="MCL7023507.1"/>
    <property type="molecule type" value="Genomic_DNA"/>
</dbReference>
<evidence type="ECO:0000313" key="2">
    <source>
        <dbReference type="Proteomes" id="UP001177140"/>
    </source>
</evidence>
<keyword evidence="2" id="KW-1185">Reference proteome</keyword>
<dbReference type="Proteomes" id="UP001177140">
    <property type="component" value="Unassembled WGS sequence"/>
</dbReference>
<evidence type="ECO:0000313" key="1">
    <source>
        <dbReference type="EMBL" id="MCL7023507.1"/>
    </source>
</evidence>
<dbReference type="AlphaFoldDB" id="A0AA41UXG8"/>
<accession>A0AA41UXG8</accession>
<comment type="caution">
    <text evidence="1">The sequence shown here is derived from an EMBL/GenBank/DDBJ whole genome shotgun (WGS) entry which is preliminary data.</text>
</comment>
<gene>
    <name evidence="1" type="ORF">MKW94_006404</name>
</gene>